<feature type="non-terminal residue" evidence="1">
    <location>
        <position position="119"/>
    </location>
</feature>
<dbReference type="Gene3D" id="2.40.70.10">
    <property type="entry name" value="Acid Proteases"/>
    <property type="match status" value="1"/>
</dbReference>
<gene>
    <name evidence="1" type="ORF">B2A_06714</name>
</gene>
<evidence type="ECO:0000313" key="1">
    <source>
        <dbReference type="EMBL" id="EQD52059.1"/>
    </source>
</evidence>
<name>T1BG23_9ZZZZ</name>
<dbReference type="InterPro" id="IPR021109">
    <property type="entry name" value="Peptidase_aspartic_dom_sf"/>
</dbReference>
<comment type="caution">
    <text evidence="1">The sequence shown here is derived from an EMBL/GenBank/DDBJ whole genome shotgun (WGS) entry which is preliminary data.</text>
</comment>
<dbReference type="Pfam" id="PF13650">
    <property type="entry name" value="Asp_protease_2"/>
    <property type="match status" value="1"/>
</dbReference>
<dbReference type="EMBL" id="AUZZ01004768">
    <property type="protein sequence ID" value="EQD52059.1"/>
    <property type="molecule type" value="Genomic_DNA"/>
</dbReference>
<sequence>MGLIINRIDIQGTVKTVNVNALIDSGAEGNYISEELPDGMRPDQLGFISYSEIPVSIPGSSSSELHQAFTFKNLTIDGHVISEPEFIILDNIDFPVIIGVELLQALGITLDFRTDTIRT</sequence>
<proteinExistence type="predicted"/>
<reference evidence="1" key="1">
    <citation type="submission" date="2013-08" db="EMBL/GenBank/DDBJ databases">
        <authorList>
            <person name="Mendez C."/>
            <person name="Richter M."/>
            <person name="Ferrer M."/>
            <person name="Sanchez J."/>
        </authorList>
    </citation>
    <scope>NUCLEOTIDE SEQUENCE</scope>
</reference>
<dbReference type="CDD" id="cd00303">
    <property type="entry name" value="retropepsin_like"/>
    <property type="match status" value="1"/>
</dbReference>
<accession>T1BG23</accession>
<evidence type="ECO:0008006" key="2">
    <source>
        <dbReference type="Google" id="ProtNLM"/>
    </source>
</evidence>
<reference evidence="1" key="2">
    <citation type="journal article" date="2014" name="ISME J.">
        <title>Microbial stratification in low pH oxic and suboxic macroscopic growths along an acid mine drainage.</title>
        <authorList>
            <person name="Mendez-Garcia C."/>
            <person name="Mesa V."/>
            <person name="Sprenger R.R."/>
            <person name="Richter M."/>
            <person name="Diez M.S."/>
            <person name="Solano J."/>
            <person name="Bargiela R."/>
            <person name="Golyshina O.V."/>
            <person name="Manteca A."/>
            <person name="Ramos J.L."/>
            <person name="Gallego J.R."/>
            <person name="Llorente I."/>
            <person name="Martins Dos Santos V.A."/>
            <person name="Jensen O.N."/>
            <person name="Pelaez A.I."/>
            <person name="Sanchez J."/>
            <person name="Ferrer M."/>
        </authorList>
    </citation>
    <scope>NUCLEOTIDE SEQUENCE</scope>
</reference>
<dbReference type="AlphaFoldDB" id="T1BG23"/>
<protein>
    <recommendedName>
        <fullName evidence="2">Peptidase A2 domain-containing protein</fullName>
    </recommendedName>
</protein>
<dbReference type="SUPFAM" id="SSF50630">
    <property type="entry name" value="Acid proteases"/>
    <property type="match status" value="1"/>
</dbReference>
<organism evidence="1">
    <name type="scientific">mine drainage metagenome</name>
    <dbReference type="NCBI Taxonomy" id="410659"/>
    <lineage>
        <taxon>unclassified sequences</taxon>
        <taxon>metagenomes</taxon>
        <taxon>ecological metagenomes</taxon>
    </lineage>
</organism>